<dbReference type="RefSeq" id="WP_104264300.1">
    <property type="nucleotide sequence ID" value="NZ_CP028130.1"/>
</dbReference>
<evidence type="ECO:0000313" key="3">
    <source>
        <dbReference type="Proteomes" id="UP000283946"/>
    </source>
</evidence>
<name>A0AAD1AE19_9MICO</name>
<accession>A0AAD1AE19</accession>
<sequence>MNRHEATRRVMKTMAMQPAGGLPIVSDDGSRPLVVTTPSEYLSDVLKRIEAVGGSASVALAETKQFVVFTIEGTGTNAGDDQSEPSDPLSDDMSMGMFHLRYSQAKKQGRSFHLKGSGLTVSLEANEVQYA</sequence>
<dbReference type="Proteomes" id="UP000283946">
    <property type="component" value="Chromosome"/>
</dbReference>
<feature type="region of interest" description="Disordered" evidence="1">
    <location>
        <begin position="74"/>
        <end position="94"/>
    </location>
</feature>
<dbReference type="AlphaFoldDB" id="A0AAD1AE19"/>
<dbReference type="EMBL" id="CP028130">
    <property type="protein sequence ID" value="AZZ55687.1"/>
    <property type="molecule type" value="Genomic_DNA"/>
</dbReference>
<gene>
    <name evidence="2" type="ORF">C7V51_07155</name>
</gene>
<dbReference type="KEGG" id="ria:C7V51_07155"/>
<evidence type="ECO:0000313" key="2">
    <source>
        <dbReference type="EMBL" id="AZZ55687.1"/>
    </source>
</evidence>
<organism evidence="2 3">
    <name type="scientific">Rathayibacter iranicus</name>
    <dbReference type="NCBI Taxonomy" id="59737"/>
    <lineage>
        <taxon>Bacteria</taxon>
        <taxon>Bacillati</taxon>
        <taxon>Actinomycetota</taxon>
        <taxon>Actinomycetes</taxon>
        <taxon>Micrococcales</taxon>
        <taxon>Microbacteriaceae</taxon>
        <taxon>Rathayibacter</taxon>
    </lineage>
</organism>
<reference evidence="2 3" key="1">
    <citation type="submission" date="2018-03" db="EMBL/GenBank/DDBJ databases">
        <title>Bacteriophage NCPPB3778 and a type I-E CRISPR drive the evolution of the US Biological Select Agent, Rathayibacter toxicus.</title>
        <authorList>
            <person name="Davis E.W.II."/>
            <person name="Tabima J.F."/>
            <person name="Weisberg A.J."/>
            <person name="Dantas Lopes L."/>
            <person name="Wiseman M.S."/>
            <person name="Wiseman M.S."/>
            <person name="Pupko T."/>
            <person name="Belcher M.S."/>
            <person name="Sechler A.J."/>
            <person name="Tancos M.A."/>
            <person name="Schroeder B.K."/>
            <person name="Murray T.D."/>
            <person name="Luster D.G."/>
            <person name="Schneider W.L."/>
            <person name="Rogers E."/>
            <person name="Andreote F.D."/>
            <person name="Grunwald N.J."/>
            <person name="Putnam M.L."/>
            <person name="Chang J.H."/>
        </authorList>
    </citation>
    <scope>NUCLEOTIDE SEQUENCE [LARGE SCALE GENOMIC DNA]</scope>
    <source>
        <strain evidence="2 3">NCCPB 2253</strain>
    </source>
</reference>
<proteinExistence type="predicted"/>
<protein>
    <submittedName>
        <fullName evidence="2">Uncharacterized protein</fullName>
    </submittedName>
</protein>
<evidence type="ECO:0000256" key="1">
    <source>
        <dbReference type="SAM" id="MobiDB-lite"/>
    </source>
</evidence>